<dbReference type="SUPFAM" id="SSF47336">
    <property type="entry name" value="ACP-like"/>
    <property type="match status" value="1"/>
</dbReference>
<name>A0AAU7CF08_9BACT</name>
<evidence type="ECO:0000259" key="1">
    <source>
        <dbReference type="PROSITE" id="PS50075"/>
    </source>
</evidence>
<dbReference type="Pfam" id="PF00550">
    <property type="entry name" value="PP-binding"/>
    <property type="match status" value="1"/>
</dbReference>
<protein>
    <submittedName>
        <fullName evidence="2">Acyl carrier protein</fullName>
    </submittedName>
</protein>
<dbReference type="AlphaFoldDB" id="A0AAU7CF08"/>
<feature type="domain" description="Carrier" evidence="1">
    <location>
        <begin position="3"/>
        <end position="81"/>
    </location>
</feature>
<sequence>MNDIQESIHQFILSEFLPGEDPSELTETTPLITGGILDSISTLKLVNFLEERFNVTIEAHEAGVDNLDSVGQIVRLIQEKKNAA</sequence>
<dbReference type="PROSITE" id="PS50075">
    <property type="entry name" value="CARRIER"/>
    <property type="match status" value="1"/>
</dbReference>
<evidence type="ECO:0000313" key="2">
    <source>
        <dbReference type="EMBL" id="XBH03735.1"/>
    </source>
</evidence>
<proteinExistence type="predicted"/>
<reference evidence="2" key="1">
    <citation type="submission" date="2024-05" db="EMBL/GenBank/DDBJ databases">
        <title>Planctomycetes of the genus Singulisphaera possess chitinolytic capabilities.</title>
        <authorList>
            <person name="Ivanova A."/>
        </authorList>
    </citation>
    <scope>NUCLEOTIDE SEQUENCE</scope>
    <source>
        <strain evidence="2">Ch08T</strain>
    </source>
</reference>
<dbReference type="InterPro" id="IPR009081">
    <property type="entry name" value="PP-bd_ACP"/>
</dbReference>
<dbReference type="EMBL" id="CP155447">
    <property type="protein sequence ID" value="XBH03735.1"/>
    <property type="molecule type" value="Genomic_DNA"/>
</dbReference>
<gene>
    <name evidence="2" type="ORF">V5E97_36335</name>
</gene>
<accession>A0AAU7CF08</accession>
<dbReference type="InterPro" id="IPR036736">
    <property type="entry name" value="ACP-like_sf"/>
</dbReference>
<organism evidence="2">
    <name type="scientific">Singulisphaera sp. Ch08</name>
    <dbReference type="NCBI Taxonomy" id="3120278"/>
    <lineage>
        <taxon>Bacteria</taxon>
        <taxon>Pseudomonadati</taxon>
        <taxon>Planctomycetota</taxon>
        <taxon>Planctomycetia</taxon>
        <taxon>Isosphaerales</taxon>
        <taxon>Isosphaeraceae</taxon>
        <taxon>Singulisphaera</taxon>
    </lineage>
</organism>
<dbReference type="RefSeq" id="WP_406696474.1">
    <property type="nucleotide sequence ID" value="NZ_CP155447.1"/>
</dbReference>
<dbReference type="Gene3D" id="1.10.1200.10">
    <property type="entry name" value="ACP-like"/>
    <property type="match status" value="1"/>
</dbReference>